<dbReference type="GO" id="GO:0006513">
    <property type="term" value="P:protein monoubiquitination"/>
    <property type="evidence" value="ECO:0007669"/>
    <property type="project" value="TreeGrafter"/>
</dbReference>
<keyword evidence="3" id="KW-0862">Zinc</keyword>
<dbReference type="Proteomes" id="UP000529965">
    <property type="component" value="Unassembled WGS sequence"/>
</dbReference>
<organism evidence="8 9">
    <name type="scientific">Erithacus rubecula</name>
    <name type="common">European robin</name>
    <dbReference type="NCBI Taxonomy" id="37610"/>
    <lineage>
        <taxon>Eukaryota</taxon>
        <taxon>Metazoa</taxon>
        <taxon>Chordata</taxon>
        <taxon>Craniata</taxon>
        <taxon>Vertebrata</taxon>
        <taxon>Euteleostomi</taxon>
        <taxon>Archelosauria</taxon>
        <taxon>Archosauria</taxon>
        <taxon>Dinosauria</taxon>
        <taxon>Saurischia</taxon>
        <taxon>Theropoda</taxon>
        <taxon>Coelurosauria</taxon>
        <taxon>Aves</taxon>
        <taxon>Neognathae</taxon>
        <taxon>Neoaves</taxon>
        <taxon>Telluraves</taxon>
        <taxon>Australaves</taxon>
        <taxon>Passeriformes</taxon>
        <taxon>Turdidae</taxon>
        <taxon>Erithacus</taxon>
    </lineage>
</organism>
<evidence type="ECO:0000259" key="6">
    <source>
        <dbReference type="PROSITE" id="PS50089"/>
    </source>
</evidence>
<feature type="coiled-coil region" evidence="5">
    <location>
        <begin position="220"/>
        <end position="247"/>
    </location>
</feature>
<dbReference type="SMART" id="SM00184">
    <property type="entry name" value="RING"/>
    <property type="match status" value="1"/>
</dbReference>
<feature type="non-terminal residue" evidence="8">
    <location>
        <position position="1"/>
    </location>
</feature>
<protein>
    <submittedName>
        <fullName evidence="8">TRI59 protein</fullName>
    </submittedName>
</protein>
<dbReference type="PROSITE" id="PS50119">
    <property type="entry name" value="ZF_BBOX"/>
    <property type="match status" value="1"/>
</dbReference>
<dbReference type="EMBL" id="VZSK01000432">
    <property type="protein sequence ID" value="NWY66254.1"/>
    <property type="molecule type" value="Genomic_DNA"/>
</dbReference>
<dbReference type="PANTHER" id="PTHR25462">
    <property type="entry name" value="BONUS, ISOFORM C-RELATED"/>
    <property type="match status" value="1"/>
</dbReference>
<evidence type="ECO:0000313" key="8">
    <source>
        <dbReference type="EMBL" id="NWY66254.1"/>
    </source>
</evidence>
<dbReference type="Pfam" id="PF00643">
    <property type="entry name" value="zf-B_box"/>
    <property type="match status" value="1"/>
</dbReference>
<dbReference type="AlphaFoldDB" id="A0A7K7G9P8"/>
<dbReference type="PROSITE" id="PS00518">
    <property type="entry name" value="ZF_RING_1"/>
    <property type="match status" value="1"/>
</dbReference>
<feature type="domain" description="RING-type" evidence="6">
    <location>
        <begin position="10"/>
        <end position="56"/>
    </location>
</feature>
<dbReference type="Pfam" id="PF00097">
    <property type="entry name" value="zf-C3HC4"/>
    <property type="match status" value="1"/>
</dbReference>
<keyword evidence="2 4" id="KW-0863">Zinc-finger</keyword>
<evidence type="ECO:0000259" key="7">
    <source>
        <dbReference type="PROSITE" id="PS50119"/>
    </source>
</evidence>
<dbReference type="Gene3D" id="3.30.160.60">
    <property type="entry name" value="Classic Zinc Finger"/>
    <property type="match status" value="1"/>
</dbReference>
<dbReference type="InterPro" id="IPR018957">
    <property type="entry name" value="Znf_C3HC4_RING-type"/>
</dbReference>
<keyword evidence="5" id="KW-0175">Coiled coil</keyword>
<keyword evidence="9" id="KW-1185">Reference proteome</keyword>
<dbReference type="InterPro" id="IPR001841">
    <property type="entry name" value="Znf_RING"/>
</dbReference>
<gene>
    <name evidence="8" type="primary">Trim59</name>
    <name evidence="8" type="ORF">ERIRUB_R01062</name>
</gene>
<comment type="caution">
    <text evidence="8">The sequence shown here is derived from an EMBL/GenBank/DDBJ whole genome shotgun (WGS) entry which is preliminary data.</text>
</comment>
<dbReference type="Gene3D" id="3.30.40.10">
    <property type="entry name" value="Zinc/RING finger domain, C3HC4 (zinc finger)"/>
    <property type="match status" value="1"/>
</dbReference>
<dbReference type="SUPFAM" id="SSF57850">
    <property type="entry name" value="RING/U-box"/>
    <property type="match status" value="1"/>
</dbReference>
<dbReference type="GO" id="GO:0008270">
    <property type="term" value="F:zinc ion binding"/>
    <property type="evidence" value="ECO:0007669"/>
    <property type="project" value="UniProtKB-KW"/>
</dbReference>
<evidence type="ECO:0000256" key="5">
    <source>
        <dbReference type="SAM" id="Coils"/>
    </source>
</evidence>
<keyword evidence="1" id="KW-0479">Metal-binding</keyword>
<accession>A0A7K7G9P8</accession>
<sequence>MERLEEELTCAICCDTFREPRLLPCSHTFCAPCLQRLLQPPRGPAAALSLRCPTCRAPAPGPEALPLNLALQAVIEKIRQEERGREQQEEGGTCGEHPRQPLNILCLRERRLVCGRCVTIGRHRGHPIDDPRCAHGRARAAAGRLREQLREQLRDQSRCFQLLSCSERLQQRKARCQGALQSHREAVLQRFKEFGDALEQKKAALLSALDDVEKGVSEKYDPLIEEVEKLKSEEKELKELHSALQEEESPLLFLEKLQGLQQRLQALREKQLPEPEPLEIDPSMEKVLQDISRAEVGQLHKIHTPKLQLVHPRAEQTAAAALWAALTEPSILLLILTSLLVVWHKEISSAAIPAPLLHLWRFLLHLYQDCCTSLQDKVYELCYTSALPLQLCRRILPD</sequence>
<dbReference type="InterPro" id="IPR013083">
    <property type="entry name" value="Znf_RING/FYVE/PHD"/>
</dbReference>
<feature type="domain" description="B box-type" evidence="7">
    <location>
        <begin position="89"/>
        <end position="131"/>
    </location>
</feature>
<dbReference type="PANTHER" id="PTHR25462:SF229">
    <property type="entry name" value="TRANSCRIPTION INTERMEDIARY FACTOR 1-BETA"/>
    <property type="match status" value="1"/>
</dbReference>
<evidence type="ECO:0000256" key="3">
    <source>
        <dbReference type="ARBA" id="ARBA00022833"/>
    </source>
</evidence>
<dbReference type="InterPro" id="IPR047153">
    <property type="entry name" value="TRIM45/56/19-like"/>
</dbReference>
<evidence type="ECO:0000256" key="2">
    <source>
        <dbReference type="ARBA" id="ARBA00022771"/>
    </source>
</evidence>
<dbReference type="InterPro" id="IPR000315">
    <property type="entry name" value="Znf_B-box"/>
</dbReference>
<reference evidence="8 9" key="1">
    <citation type="submission" date="2019-09" db="EMBL/GenBank/DDBJ databases">
        <title>Bird 10,000 Genomes (B10K) Project - Family phase.</title>
        <authorList>
            <person name="Zhang G."/>
        </authorList>
    </citation>
    <scope>NUCLEOTIDE SEQUENCE [LARGE SCALE GENOMIC DNA]</scope>
    <source>
        <strain evidence="8">OUT-0015</strain>
        <tissue evidence="8">Blood</tissue>
    </source>
</reference>
<dbReference type="GO" id="GO:0061630">
    <property type="term" value="F:ubiquitin protein ligase activity"/>
    <property type="evidence" value="ECO:0007669"/>
    <property type="project" value="TreeGrafter"/>
</dbReference>
<dbReference type="InterPro" id="IPR017907">
    <property type="entry name" value="Znf_RING_CS"/>
</dbReference>
<dbReference type="SUPFAM" id="SSF57845">
    <property type="entry name" value="B-box zinc-binding domain"/>
    <property type="match status" value="1"/>
</dbReference>
<dbReference type="PROSITE" id="PS50089">
    <property type="entry name" value="ZF_RING_2"/>
    <property type="match status" value="1"/>
</dbReference>
<evidence type="ECO:0000313" key="9">
    <source>
        <dbReference type="Proteomes" id="UP000529965"/>
    </source>
</evidence>
<name>A0A7K7G9P8_ERIRU</name>
<proteinExistence type="predicted"/>
<feature type="non-terminal residue" evidence="8">
    <location>
        <position position="398"/>
    </location>
</feature>
<evidence type="ECO:0000256" key="4">
    <source>
        <dbReference type="PROSITE-ProRule" id="PRU00024"/>
    </source>
</evidence>
<evidence type="ECO:0000256" key="1">
    <source>
        <dbReference type="ARBA" id="ARBA00022723"/>
    </source>
</evidence>